<name>A0A4Y3TMA0_9PROT</name>
<evidence type="ECO:0000313" key="3">
    <source>
        <dbReference type="Proteomes" id="UP000317617"/>
    </source>
</evidence>
<feature type="compositionally biased region" description="Basic and acidic residues" evidence="1">
    <location>
        <begin position="58"/>
        <end position="67"/>
    </location>
</feature>
<dbReference type="EMBL" id="BJMU01000001">
    <property type="protein sequence ID" value="GEB81955.1"/>
    <property type="molecule type" value="Genomic_DNA"/>
</dbReference>
<gene>
    <name evidence="2" type="ORF">AOR01nite_04320</name>
</gene>
<organism evidence="2 3">
    <name type="scientific">Acetobacter orleanensis</name>
    <dbReference type="NCBI Taxonomy" id="104099"/>
    <lineage>
        <taxon>Bacteria</taxon>
        <taxon>Pseudomonadati</taxon>
        <taxon>Pseudomonadota</taxon>
        <taxon>Alphaproteobacteria</taxon>
        <taxon>Acetobacterales</taxon>
        <taxon>Acetobacteraceae</taxon>
        <taxon>Acetobacter</taxon>
    </lineage>
</organism>
<dbReference type="Proteomes" id="UP000317617">
    <property type="component" value="Unassembled WGS sequence"/>
</dbReference>
<evidence type="ECO:0000256" key="1">
    <source>
        <dbReference type="SAM" id="MobiDB-lite"/>
    </source>
</evidence>
<sequence length="78" mass="8562">MRVIQFHPQRDNQRNQGSCGGAHGKADRWQRWRKQPPEAAALLLAGAAQRTQMAQRPDAVEKEEGETGHGATFLAAAV</sequence>
<dbReference type="AlphaFoldDB" id="A0A4Y3TMA0"/>
<feature type="region of interest" description="Disordered" evidence="1">
    <location>
        <begin position="1"/>
        <end position="35"/>
    </location>
</feature>
<keyword evidence="3" id="KW-1185">Reference proteome</keyword>
<reference evidence="2 3" key="1">
    <citation type="submission" date="2019-06" db="EMBL/GenBank/DDBJ databases">
        <title>Whole genome shotgun sequence of Acetobacter orleanensis NBRC 13752.</title>
        <authorList>
            <person name="Hosoyama A."/>
            <person name="Uohara A."/>
            <person name="Ohji S."/>
            <person name="Ichikawa N."/>
        </authorList>
    </citation>
    <scope>NUCLEOTIDE SEQUENCE [LARGE SCALE GENOMIC DNA]</scope>
    <source>
        <strain evidence="2 3">NBRC 13752</strain>
    </source>
</reference>
<protein>
    <submittedName>
        <fullName evidence="2">Uncharacterized protein</fullName>
    </submittedName>
</protein>
<accession>A0A4Y3TMA0</accession>
<feature type="region of interest" description="Disordered" evidence="1">
    <location>
        <begin position="50"/>
        <end position="78"/>
    </location>
</feature>
<proteinExistence type="predicted"/>
<comment type="caution">
    <text evidence="2">The sequence shown here is derived from an EMBL/GenBank/DDBJ whole genome shotgun (WGS) entry which is preliminary data.</text>
</comment>
<evidence type="ECO:0000313" key="2">
    <source>
        <dbReference type="EMBL" id="GEB81955.1"/>
    </source>
</evidence>